<comment type="caution">
    <text evidence="2">The sequence shown here is derived from an EMBL/GenBank/DDBJ whole genome shotgun (WGS) entry which is preliminary data.</text>
</comment>
<evidence type="ECO:0000313" key="3">
    <source>
        <dbReference type="Proteomes" id="UP000603602"/>
    </source>
</evidence>
<gene>
    <name evidence="2" type="ORF">IFO67_15085</name>
</gene>
<keyword evidence="3" id="KW-1185">Reference proteome</keyword>
<keyword evidence="1" id="KW-0472">Membrane</keyword>
<evidence type="ECO:0000313" key="2">
    <source>
        <dbReference type="EMBL" id="MBD8504219.1"/>
    </source>
</evidence>
<sequence length="204" mass="22534">MLLLQELVSREFDRRLFLTSLTYPRPRYRFLLGRLLAVGCMLTILLGVLGVSLAGLVGLLARGYEQATPVALGWHYWLTVGFILVDLVVIIAMAVLLAVVAVTPSFVLIGTLGFMLVARSFSTIVQMLQRQTWLVQDAETYSSSLGLLGYLLPDLAALDVRMIALYGQMNLLPEQWPWHLAGALAYGAALIGLAVWALTRRRMA</sequence>
<keyword evidence="1" id="KW-1133">Transmembrane helix</keyword>
<feature type="transmembrane region" description="Helical" evidence="1">
    <location>
        <begin position="178"/>
        <end position="198"/>
    </location>
</feature>
<name>A0ABR9BCZ8_9RHOO</name>
<feature type="transmembrane region" description="Helical" evidence="1">
    <location>
        <begin position="106"/>
        <end position="125"/>
    </location>
</feature>
<accession>A0ABR9BCZ8</accession>
<feature type="transmembrane region" description="Helical" evidence="1">
    <location>
        <begin position="35"/>
        <end position="61"/>
    </location>
</feature>
<feature type="transmembrane region" description="Helical" evidence="1">
    <location>
        <begin position="73"/>
        <end position="100"/>
    </location>
</feature>
<keyword evidence="1" id="KW-0812">Transmembrane</keyword>
<evidence type="ECO:0008006" key="4">
    <source>
        <dbReference type="Google" id="ProtNLM"/>
    </source>
</evidence>
<evidence type="ECO:0000256" key="1">
    <source>
        <dbReference type="SAM" id="Phobius"/>
    </source>
</evidence>
<organism evidence="2 3">
    <name type="scientific">Thauera sedimentorum</name>
    <dbReference type="NCBI Taxonomy" id="2767595"/>
    <lineage>
        <taxon>Bacteria</taxon>
        <taxon>Pseudomonadati</taxon>
        <taxon>Pseudomonadota</taxon>
        <taxon>Betaproteobacteria</taxon>
        <taxon>Rhodocyclales</taxon>
        <taxon>Zoogloeaceae</taxon>
        <taxon>Thauera</taxon>
    </lineage>
</organism>
<dbReference type="EMBL" id="JACYTO010000002">
    <property type="protein sequence ID" value="MBD8504219.1"/>
    <property type="molecule type" value="Genomic_DNA"/>
</dbReference>
<dbReference type="Proteomes" id="UP000603602">
    <property type="component" value="Unassembled WGS sequence"/>
</dbReference>
<reference evidence="3" key="1">
    <citation type="submission" date="2023-07" db="EMBL/GenBank/DDBJ databases">
        <title>Thauera sp. CAU 1555 isolated from sand of Yaerae Beach.</title>
        <authorList>
            <person name="Kim W."/>
        </authorList>
    </citation>
    <scope>NUCLEOTIDE SEQUENCE [LARGE SCALE GENOMIC DNA]</scope>
    <source>
        <strain evidence="3">CAU 1555</strain>
    </source>
</reference>
<proteinExistence type="predicted"/>
<protein>
    <recommendedName>
        <fullName evidence="4">ABC transporter permease</fullName>
    </recommendedName>
</protein>